<feature type="domain" description="Outer membrane protein beta-barrel" evidence="1">
    <location>
        <begin position="30"/>
        <end position="201"/>
    </location>
</feature>
<organism evidence="2 3">
    <name type="scientific">Parasediminibacterium paludis</name>
    <dbReference type="NCBI Taxonomy" id="908966"/>
    <lineage>
        <taxon>Bacteria</taxon>
        <taxon>Pseudomonadati</taxon>
        <taxon>Bacteroidota</taxon>
        <taxon>Chitinophagia</taxon>
        <taxon>Chitinophagales</taxon>
        <taxon>Chitinophagaceae</taxon>
        <taxon>Parasediminibacterium</taxon>
    </lineage>
</organism>
<evidence type="ECO:0000313" key="3">
    <source>
        <dbReference type="Proteomes" id="UP001595906"/>
    </source>
</evidence>
<proteinExistence type="predicted"/>
<dbReference type="EMBL" id="JBHSDC010000012">
    <property type="protein sequence ID" value="MFC4231784.1"/>
    <property type="molecule type" value="Genomic_DNA"/>
</dbReference>
<protein>
    <submittedName>
        <fullName evidence="2">Porin family protein</fullName>
    </submittedName>
</protein>
<gene>
    <name evidence="2" type="ORF">ACFOW1_07770</name>
</gene>
<keyword evidence="3" id="KW-1185">Reference proteome</keyword>
<reference evidence="3" key="1">
    <citation type="journal article" date="2019" name="Int. J. Syst. Evol. Microbiol.">
        <title>The Global Catalogue of Microorganisms (GCM) 10K type strain sequencing project: providing services to taxonomists for standard genome sequencing and annotation.</title>
        <authorList>
            <consortium name="The Broad Institute Genomics Platform"/>
            <consortium name="The Broad Institute Genome Sequencing Center for Infectious Disease"/>
            <person name="Wu L."/>
            <person name="Ma J."/>
        </authorList>
    </citation>
    <scope>NUCLEOTIDE SEQUENCE [LARGE SCALE GENOMIC DNA]</scope>
    <source>
        <strain evidence="3">CECT 8010</strain>
    </source>
</reference>
<comment type="caution">
    <text evidence="2">The sequence shown here is derived from an EMBL/GenBank/DDBJ whole genome shotgun (WGS) entry which is preliminary data.</text>
</comment>
<dbReference type="RefSeq" id="WP_379013379.1">
    <property type="nucleotide sequence ID" value="NZ_JBHSDC010000012.1"/>
</dbReference>
<name>A0ABV8PW30_9BACT</name>
<evidence type="ECO:0000313" key="2">
    <source>
        <dbReference type="EMBL" id="MFC4231784.1"/>
    </source>
</evidence>
<sequence length="229" mass="25906">MLVLFVINGFRARAQREINRPYHDDLLYYFGITLGYNSTFLHPTKSSKFLQDDSILVAQPGSSGGITLGLLGTARLSDRFQLRINPQLIIGGAKYFSYTLGSRLPNEAEFQKKILPSTLVSLPIHFKFNSDRIDNFRVYLLGGVRFDKDLSSNSTARNAEDLIKLKSNDFALEGGIGCNLFLKFVTISPEIKFTYGLSDIHLRDPTLKYSSVFDKIQSRMISFSIHFED</sequence>
<dbReference type="Proteomes" id="UP001595906">
    <property type="component" value="Unassembled WGS sequence"/>
</dbReference>
<evidence type="ECO:0000259" key="1">
    <source>
        <dbReference type="Pfam" id="PF13568"/>
    </source>
</evidence>
<accession>A0ABV8PW30</accession>
<dbReference type="Pfam" id="PF13568">
    <property type="entry name" value="OMP_b-brl_2"/>
    <property type="match status" value="1"/>
</dbReference>
<dbReference type="InterPro" id="IPR025665">
    <property type="entry name" value="Beta-barrel_OMP_2"/>
</dbReference>